<dbReference type="AlphaFoldDB" id="A0A2P5BQ55"/>
<keyword evidence="1 2" id="KW-0812">Transmembrane</keyword>
<sequence>MFSTLKLQVSNPAINPHCNHTFAGTVSSDRFPYDLRLPARRRSSFSVKSEYVVSAGGGSPVPSHFTATVGIPSLSSSPSLQLAPWNLTHRHVVVLNVVACAVAVSATWLFCSAIPALLAFKRAAESLEKLMDVMREELPDTMAAVRLSGMEISDLTMELSDLGQEITQGFRSSTRAVRVAEERLRGLTNMTPTASLQEVTNSKTKAAGPPLASTVRGVREGIVKGRALWQMFFTITRFSRFALDYLANQKKQEVTNSKTKVAGPPLASTVRGVREGIVKGRALWQMFFTITRFSRFALDYLANQKKQIVRH</sequence>
<protein>
    <submittedName>
        <fullName evidence="2">Transmembrane protein</fullName>
    </submittedName>
</protein>
<keyword evidence="1" id="KW-0472">Membrane</keyword>
<dbReference type="Proteomes" id="UP000237000">
    <property type="component" value="Unassembled WGS sequence"/>
</dbReference>
<feature type="transmembrane region" description="Helical" evidence="1">
    <location>
        <begin position="93"/>
        <end position="120"/>
    </location>
</feature>
<accession>A0A2P5BQ55</accession>
<dbReference type="EMBL" id="JXTC01000481">
    <property type="protein sequence ID" value="PON50864.1"/>
    <property type="molecule type" value="Genomic_DNA"/>
</dbReference>
<dbReference type="PANTHER" id="PTHR33825">
    <property type="entry name" value="CHITINASE-LIKE PROTEIN"/>
    <property type="match status" value="1"/>
</dbReference>
<evidence type="ECO:0000313" key="3">
    <source>
        <dbReference type="Proteomes" id="UP000237000"/>
    </source>
</evidence>
<dbReference type="InParanoid" id="A0A2P5BQ55"/>
<comment type="caution">
    <text evidence="2">The sequence shown here is derived from an EMBL/GenBank/DDBJ whole genome shotgun (WGS) entry which is preliminary data.</text>
</comment>
<gene>
    <name evidence="2" type="ORF">TorRG33x02_312800</name>
</gene>
<evidence type="ECO:0000313" key="2">
    <source>
        <dbReference type="EMBL" id="PON50864.1"/>
    </source>
</evidence>
<organism evidence="2 3">
    <name type="scientific">Trema orientale</name>
    <name type="common">Charcoal tree</name>
    <name type="synonym">Celtis orientalis</name>
    <dbReference type="NCBI Taxonomy" id="63057"/>
    <lineage>
        <taxon>Eukaryota</taxon>
        <taxon>Viridiplantae</taxon>
        <taxon>Streptophyta</taxon>
        <taxon>Embryophyta</taxon>
        <taxon>Tracheophyta</taxon>
        <taxon>Spermatophyta</taxon>
        <taxon>Magnoliopsida</taxon>
        <taxon>eudicotyledons</taxon>
        <taxon>Gunneridae</taxon>
        <taxon>Pentapetalae</taxon>
        <taxon>rosids</taxon>
        <taxon>fabids</taxon>
        <taxon>Rosales</taxon>
        <taxon>Cannabaceae</taxon>
        <taxon>Trema</taxon>
    </lineage>
</organism>
<keyword evidence="3" id="KW-1185">Reference proteome</keyword>
<name>A0A2P5BQ55_TREOI</name>
<dbReference type="OrthoDB" id="1923031at2759"/>
<dbReference type="PANTHER" id="PTHR33825:SF5">
    <property type="entry name" value="TRANSMEMBRANE PROTEIN"/>
    <property type="match status" value="1"/>
</dbReference>
<dbReference type="STRING" id="63057.A0A2P5BQ55"/>
<dbReference type="FunCoup" id="A0A2P5BQ55">
    <property type="interactions" value="977"/>
</dbReference>
<keyword evidence="1" id="KW-1133">Transmembrane helix</keyword>
<proteinExistence type="predicted"/>
<evidence type="ECO:0000256" key="1">
    <source>
        <dbReference type="SAM" id="Phobius"/>
    </source>
</evidence>
<reference evidence="3" key="1">
    <citation type="submission" date="2016-06" db="EMBL/GenBank/DDBJ databases">
        <title>Parallel loss of symbiosis genes in relatives of nitrogen-fixing non-legume Parasponia.</title>
        <authorList>
            <person name="Van Velzen R."/>
            <person name="Holmer R."/>
            <person name="Bu F."/>
            <person name="Rutten L."/>
            <person name="Van Zeijl A."/>
            <person name="Liu W."/>
            <person name="Santuari L."/>
            <person name="Cao Q."/>
            <person name="Sharma T."/>
            <person name="Shen D."/>
            <person name="Roswanjaya Y."/>
            <person name="Wardhani T."/>
            <person name="Kalhor M.S."/>
            <person name="Jansen J."/>
            <person name="Van den Hoogen J."/>
            <person name="Gungor B."/>
            <person name="Hartog M."/>
            <person name="Hontelez J."/>
            <person name="Verver J."/>
            <person name="Yang W.-C."/>
            <person name="Schijlen E."/>
            <person name="Repin R."/>
            <person name="Schilthuizen M."/>
            <person name="Schranz E."/>
            <person name="Heidstra R."/>
            <person name="Miyata K."/>
            <person name="Fedorova E."/>
            <person name="Kohlen W."/>
            <person name="Bisseling T."/>
            <person name="Smit S."/>
            <person name="Geurts R."/>
        </authorList>
    </citation>
    <scope>NUCLEOTIDE SEQUENCE [LARGE SCALE GENOMIC DNA]</scope>
    <source>
        <strain evidence="3">cv. RG33-2</strain>
    </source>
</reference>